<feature type="compositionally biased region" description="Basic and acidic residues" evidence="7">
    <location>
        <begin position="16"/>
        <end position="25"/>
    </location>
</feature>
<comment type="caution">
    <text evidence="8">The sequence shown here is derived from an EMBL/GenBank/DDBJ whole genome shotgun (WGS) entry which is preliminary data.</text>
</comment>
<evidence type="ECO:0000256" key="3">
    <source>
        <dbReference type="ARBA" id="ARBA00022491"/>
    </source>
</evidence>
<gene>
    <name evidence="8" type="ORF">BASA50_011080</name>
</gene>
<evidence type="ECO:0000313" key="9">
    <source>
        <dbReference type="Proteomes" id="UP001648503"/>
    </source>
</evidence>
<comment type="subcellular location">
    <subcellularLocation>
        <location evidence="1">Nucleus</location>
    </subcellularLocation>
</comment>
<dbReference type="PANTHER" id="PTHR12144:SF0">
    <property type="entry name" value="NEGATIVE ELONGATION FACTOR C_D"/>
    <property type="match status" value="1"/>
</dbReference>
<sequence>MEYEEEEIEETQVEGETSHGQHLLDADNGGNITASGANITVNTSSSGGPVAYTASPTKSTASSPAKGTSRAASPLKPGMPIKKTAQQLPSVAKDMSAFVVHLLNLLSETHTLSEDQLEQWMKRKLKPLCIVDSHNFLFIQALLKQLSTEWQDGVHVGFPVIRILEELQTLSASKQEAQMLADVVRYSGDLPLDVVTSLINIQSAGTPTAGDIMKLHRAYKSSSPPPVELLRSLPIMHALISNCFSPGRSNNYREEKLWLLAYSSSAVASGPDGSSVSCSAVMPLFDQLMELDNLLVRVTSMAQIHPQLLKFFTAIDEPILSMGLLHWIKERLFDPDFYEWISFTLGDSPPVFHILDEMAIRNPEQRPHVFATWKMLFEKEYPKVTPLVAIQFRERFLDHFILLIKTGYVEPVFSYLSSNTDKIDDSLLVYFLNTLLTQIELPNDRYYSWLIIELMQLVSTSSLHEQAAITQFLEHTNRPGFLSTEQTVEVDEILERLK</sequence>
<feature type="compositionally biased region" description="Polar residues" evidence="7">
    <location>
        <begin position="30"/>
        <end position="47"/>
    </location>
</feature>
<feature type="compositionally biased region" description="Low complexity" evidence="7">
    <location>
        <begin position="53"/>
        <end position="66"/>
    </location>
</feature>
<evidence type="ECO:0000256" key="6">
    <source>
        <dbReference type="ARBA" id="ARBA00023242"/>
    </source>
</evidence>
<evidence type="ECO:0000256" key="5">
    <source>
        <dbReference type="ARBA" id="ARBA00023163"/>
    </source>
</evidence>
<feature type="compositionally biased region" description="Acidic residues" evidence="7">
    <location>
        <begin position="1"/>
        <end position="13"/>
    </location>
</feature>
<keyword evidence="4" id="KW-0805">Transcription regulation</keyword>
<proteinExistence type="inferred from homology"/>
<accession>A0ABQ8EWW3</accession>
<dbReference type="EMBL" id="JAFCIX010000550">
    <property type="protein sequence ID" value="KAH6587888.1"/>
    <property type="molecule type" value="Genomic_DNA"/>
</dbReference>
<organism evidence="8 9">
    <name type="scientific">Batrachochytrium salamandrivorans</name>
    <dbReference type="NCBI Taxonomy" id="1357716"/>
    <lineage>
        <taxon>Eukaryota</taxon>
        <taxon>Fungi</taxon>
        <taxon>Fungi incertae sedis</taxon>
        <taxon>Chytridiomycota</taxon>
        <taxon>Chytridiomycota incertae sedis</taxon>
        <taxon>Chytridiomycetes</taxon>
        <taxon>Rhizophydiales</taxon>
        <taxon>Rhizophydiales incertae sedis</taxon>
        <taxon>Batrachochytrium</taxon>
    </lineage>
</organism>
<feature type="region of interest" description="Disordered" evidence="7">
    <location>
        <begin position="1"/>
        <end position="80"/>
    </location>
</feature>
<keyword evidence="9" id="KW-1185">Reference proteome</keyword>
<reference evidence="8 9" key="1">
    <citation type="submission" date="2021-02" db="EMBL/GenBank/DDBJ databases">
        <title>Variation within the Batrachochytrium salamandrivorans European outbreak.</title>
        <authorList>
            <person name="Kelly M."/>
            <person name="Pasmans F."/>
            <person name="Shea T.P."/>
            <person name="Munoz J.F."/>
            <person name="Carranza S."/>
            <person name="Cuomo C.A."/>
            <person name="Martel A."/>
        </authorList>
    </citation>
    <scope>NUCLEOTIDE SEQUENCE [LARGE SCALE GENOMIC DNA]</scope>
    <source>
        <strain evidence="8 9">AMFP18/2</strain>
    </source>
</reference>
<dbReference type="InterPro" id="IPR006942">
    <property type="entry name" value="TH1"/>
</dbReference>
<evidence type="ECO:0000256" key="2">
    <source>
        <dbReference type="ARBA" id="ARBA00005726"/>
    </source>
</evidence>
<keyword evidence="5" id="KW-0804">Transcription</keyword>
<name>A0ABQ8EWW3_9FUNG</name>
<dbReference type="PANTHER" id="PTHR12144">
    <property type="entry name" value="NEGATIVE ELONGATION FACTOR D"/>
    <property type="match status" value="1"/>
</dbReference>
<evidence type="ECO:0000256" key="1">
    <source>
        <dbReference type="ARBA" id="ARBA00004123"/>
    </source>
</evidence>
<comment type="similarity">
    <text evidence="2">Belongs to the NELF-D family.</text>
</comment>
<protein>
    <submittedName>
        <fullName evidence="8">Uncharacterized protein</fullName>
    </submittedName>
</protein>
<dbReference type="Proteomes" id="UP001648503">
    <property type="component" value="Unassembled WGS sequence"/>
</dbReference>
<keyword evidence="3" id="KW-0678">Repressor</keyword>
<evidence type="ECO:0000313" key="8">
    <source>
        <dbReference type="EMBL" id="KAH6587888.1"/>
    </source>
</evidence>
<dbReference type="Pfam" id="PF04858">
    <property type="entry name" value="TH1"/>
    <property type="match status" value="1"/>
</dbReference>
<keyword evidence="6" id="KW-0539">Nucleus</keyword>
<evidence type="ECO:0000256" key="4">
    <source>
        <dbReference type="ARBA" id="ARBA00023015"/>
    </source>
</evidence>
<evidence type="ECO:0000256" key="7">
    <source>
        <dbReference type="SAM" id="MobiDB-lite"/>
    </source>
</evidence>